<dbReference type="Gene3D" id="3.40.50.150">
    <property type="entry name" value="Vaccinia Virus protein VP39"/>
    <property type="match status" value="1"/>
</dbReference>
<protein>
    <submittedName>
        <fullName evidence="3">16S rRNA (Guanine(966)-N(2))-methyltransferase RsmD</fullName>
        <ecNumber evidence="3">2.1.1.171</ecNumber>
    </submittedName>
</protein>
<dbReference type="InterPro" id="IPR004398">
    <property type="entry name" value="RNA_MeTrfase_RsmD"/>
</dbReference>
<evidence type="ECO:0000313" key="4">
    <source>
        <dbReference type="Proteomes" id="UP000594637"/>
    </source>
</evidence>
<reference evidence="3 4" key="1">
    <citation type="submission" date="2020-11" db="EMBL/GenBank/DDBJ databases">
        <title>Actinomyces sp. ZJ750.</title>
        <authorList>
            <person name="Zhou J."/>
        </authorList>
    </citation>
    <scope>NUCLEOTIDE SEQUENCE [LARGE SCALE GENOMIC DNA]</scope>
    <source>
        <strain evidence="3 4">ZJ750</strain>
    </source>
</reference>
<evidence type="ECO:0000256" key="2">
    <source>
        <dbReference type="ARBA" id="ARBA00022679"/>
    </source>
</evidence>
<dbReference type="EC" id="2.1.1.171" evidence="3"/>
<evidence type="ECO:0000313" key="3">
    <source>
        <dbReference type="EMBL" id="QPL04693.1"/>
    </source>
</evidence>
<gene>
    <name evidence="3" type="primary">rsmD</name>
    <name evidence="3" type="ORF">ID810_07825</name>
</gene>
<dbReference type="PANTHER" id="PTHR43542:SF1">
    <property type="entry name" value="METHYLTRANSFERASE"/>
    <property type="match status" value="1"/>
</dbReference>
<dbReference type="InterPro" id="IPR029063">
    <property type="entry name" value="SAM-dependent_MTases_sf"/>
</dbReference>
<dbReference type="GO" id="GO:0003676">
    <property type="term" value="F:nucleic acid binding"/>
    <property type="evidence" value="ECO:0007669"/>
    <property type="project" value="InterPro"/>
</dbReference>
<keyword evidence="1 3" id="KW-0489">Methyltransferase</keyword>
<dbReference type="Proteomes" id="UP000594637">
    <property type="component" value="Chromosome"/>
</dbReference>
<accession>A0A7T0LJX0</accession>
<dbReference type="EMBL" id="CP063989">
    <property type="protein sequence ID" value="QPL04693.1"/>
    <property type="molecule type" value="Genomic_DNA"/>
</dbReference>
<dbReference type="Pfam" id="PF03602">
    <property type="entry name" value="Cons_hypoth95"/>
    <property type="match status" value="1"/>
</dbReference>
<keyword evidence="4" id="KW-1185">Reference proteome</keyword>
<dbReference type="KEGG" id="arep:ID810_07825"/>
<evidence type="ECO:0000256" key="1">
    <source>
        <dbReference type="ARBA" id="ARBA00022603"/>
    </source>
</evidence>
<dbReference type="AlphaFoldDB" id="A0A7T0LJX0"/>
<dbReference type="PIRSF" id="PIRSF004553">
    <property type="entry name" value="CHP00095"/>
    <property type="match status" value="1"/>
</dbReference>
<dbReference type="CDD" id="cd02440">
    <property type="entry name" value="AdoMet_MTases"/>
    <property type="match status" value="1"/>
</dbReference>
<dbReference type="SUPFAM" id="SSF53335">
    <property type="entry name" value="S-adenosyl-L-methionine-dependent methyltransferases"/>
    <property type="match status" value="1"/>
</dbReference>
<dbReference type="PANTHER" id="PTHR43542">
    <property type="entry name" value="METHYLTRANSFERASE"/>
    <property type="match status" value="1"/>
</dbReference>
<sequence>MAGAVGGRRIDVPRSGTRPTSERVREALFARLEHYNLLRGARVLDLCAGSGALGLEAASRGATDVTLVDSSRTATQVCERNIRSLGLSGVRAVTAKAATFLAGAAGAPADLVLIDPPYDLDEEGVRAVLEPLTRHEDPWLEARSVVVLERSTRAPEPVWPAGMRCLADKTYGETRLWFAELDTPEEPASERGACGLLGPQAQVYFLGGVVNGLGR</sequence>
<organism evidence="3 4">
    <name type="scientific">Actinomyces respiraculi</name>
    <dbReference type="NCBI Taxonomy" id="2744574"/>
    <lineage>
        <taxon>Bacteria</taxon>
        <taxon>Bacillati</taxon>
        <taxon>Actinomycetota</taxon>
        <taxon>Actinomycetes</taxon>
        <taxon>Actinomycetales</taxon>
        <taxon>Actinomycetaceae</taxon>
        <taxon>Actinomyces</taxon>
    </lineage>
</organism>
<dbReference type="PROSITE" id="PS00092">
    <property type="entry name" value="N6_MTASE"/>
    <property type="match status" value="1"/>
</dbReference>
<name>A0A7T0LJX0_9ACTO</name>
<dbReference type="NCBIfam" id="TIGR00095">
    <property type="entry name" value="16S rRNA (guanine(966)-N(2))-methyltransferase RsmD"/>
    <property type="match status" value="1"/>
</dbReference>
<dbReference type="GO" id="GO:0052913">
    <property type="term" value="F:16S rRNA (guanine(966)-N(2))-methyltransferase activity"/>
    <property type="evidence" value="ECO:0007669"/>
    <property type="project" value="UniProtKB-EC"/>
</dbReference>
<dbReference type="RefSeq" id="WP_166858619.1">
    <property type="nucleotide sequence ID" value="NZ_CP063989.1"/>
</dbReference>
<keyword evidence="2 3" id="KW-0808">Transferase</keyword>
<proteinExistence type="predicted"/>
<dbReference type="InterPro" id="IPR002052">
    <property type="entry name" value="DNA_methylase_N6_adenine_CS"/>
</dbReference>